<dbReference type="VEuPathDB" id="FungiDB:FUN_015156"/>
<keyword evidence="2" id="KW-1185">Reference proteome</keyword>
<dbReference type="Proteomes" id="UP000234323">
    <property type="component" value="Unassembled WGS sequence"/>
</dbReference>
<name>A0A2I1G8D2_9GLOM</name>
<dbReference type="EMBL" id="LLXI01000224">
    <property type="protein sequence ID" value="PKY42897.1"/>
    <property type="molecule type" value="Genomic_DNA"/>
</dbReference>
<proteinExistence type="predicted"/>
<dbReference type="VEuPathDB" id="FungiDB:RhiirFUN_010980"/>
<evidence type="ECO:0000313" key="2">
    <source>
        <dbReference type="Proteomes" id="UP000234323"/>
    </source>
</evidence>
<organism evidence="1 2">
    <name type="scientific">Rhizophagus irregularis</name>
    <dbReference type="NCBI Taxonomy" id="588596"/>
    <lineage>
        <taxon>Eukaryota</taxon>
        <taxon>Fungi</taxon>
        <taxon>Fungi incertae sedis</taxon>
        <taxon>Mucoromycota</taxon>
        <taxon>Glomeromycotina</taxon>
        <taxon>Glomeromycetes</taxon>
        <taxon>Glomerales</taxon>
        <taxon>Glomeraceae</taxon>
        <taxon>Rhizophagus</taxon>
    </lineage>
</organism>
<accession>A0A2I1G8D2</accession>
<dbReference type="VEuPathDB" id="FungiDB:RhiirA1_473485"/>
<dbReference type="AlphaFoldDB" id="A0A2I1G8D2"/>
<reference evidence="1 2" key="1">
    <citation type="submission" date="2015-10" db="EMBL/GenBank/DDBJ databases">
        <title>Genome analyses suggest a sexual origin of heterokaryosis in a supposedly ancient asexual fungus.</title>
        <authorList>
            <person name="Ropars J."/>
            <person name="Sedzielewska K."/>
            <person name="Noel J."/>
            <person name="Charron P."/>
            <person name="Farinelli L."/>
            <person name="Marton T."/>
            <person name="Kruger M."/>
            <person name="Pelin A."/>
            <person name="Brachmann A."/>
            <person name="Corradi N."/>
        </authorList>
    </citation>
    <scope>NUCLEOTIDE SEQUENCE [LARGE SCALE GENOMIC DNA]</scope>
    <source>
        <strain evidence="1 2">A4</strain>
    </source>
</reference>
<dbReference type="VEuPathDB" id="FungiDB:FUN_007058"/>
<protein>
    <submittedName>
        <fullName evidence="1">Uncharacterized protein</fullName>
    </submittedName>
</protein>
<sequence>MSILESLILSAAKFTKNILVNRITININNTQSRNTLHHGRCVLGIGNKLITPLPVMINRRETGSIKFKSTIKKAYGIVTYEIDDKCEGNLPLLLIVGWKISIIGKNKWFVFISCETDADFQDERSIKKYLKENGNTRTNTLDFEAHSTTIDGSINDGYRGIDNYNFALAQLWNSPCPICNEKHGNYGLHDEWYKNGTEYCLTCNTSSNKFKFVIVA</sequence>
<gene>
    <name evidence="1" type="ORF">RhiirA4_456790</name>
</gene>
<evidence type="ECO:0000313" key="1">
    <source>
        <dbReference type="EMBL" id="PKY42897.1"/>
    </source>
</evidence>
<comment type="caution">
    <text evidence="1">The sequence shown here is derived from an EMBL/GenBank/DDBJ whole genome shotgun (WGS) entry which is preliminary data.</text>
</comment>